<feature type="chain" id="PRO_5047288299" description="Lipoprotein" evidence="2">
    <location>
        <begin position="25"/>
        <end position="54"/>
    </location>
</feature>
<organism evidence="3 4">
    <name type="scientific">Hymenobacter armeniacus</name>
    <dbReference type="NCBI Taxonomy" id="2771358"/>
    <lineage>
        <taxon>Bacteria</taxon>
        <taxon>Pseudomonadati</taxon>
        <taxon>Bacteroidota</taxon>
        <taxon>Cytophagia</taxon>
        <taxon>Cytophagales</taxon>
        <taxon>Hymenobacteraceae</taxon>
        <taxon>Hymenobacter</taxon>
    </lineage>
</organism>
<accession>A0ABR8JR38</accession>
<evidence type="ECO:0008006" key="5">
    <source>
        <dbReference type="Google" id="ProtNLM"/>
    </source>
</evidence>
<feature type="region of interest" description="Disordered" evidence="1">
    <location>
        <begin position="30"/>
        <end position="54"/>
    </location>
</feature>
<sequence length="54" mass="5746">MPYTSTLLRRLLPALLLGCLALSACEHRKDCDPRPKNKCGSTQTSSGTKPGGNS</sequence>
<gene>
    <name evidence="3" type="ORF">IC234_09885</name>
</gene>
<evidence type="ECO:0000256" key="1">
    <source>
        <dbReference type="SAM" id="MobiDB-lite"/>
    </source>
</evidence>
<evidence type="ECO:0000313" key="4">
    <source>
        <dbReference type="Proteomes" id="UP000606003"/>
    </source>
</evidence>
<reference evidence="3 4" key="1">
    <citation type="submission" date="2020-09" db="EMBL/GenBank/DDBJ databases">
        <authorList>
            <person name="Kim M.K."/>
        </authorList>
    </citation>
    <scope>NUCLEOTIDE SEQUENCE [LARGE SCALE GENOMIC DNA]</scope>
    <source>
        <strain evidence="3 4">BT189</strain>
    </source>
</reference>
<keyword evidence="2" id="KW-0732">Signal</keyword>
<dbReference type="EMBL" id="JACXAC010000003">
    <property type="protein sequence ID" value="MBD2722437.1"/>
    <property type="molecule type" value="Genomic_DNA"/>
</dbReference>
<comment type="caution">
    <text evidence="3">The sequence shown here is derived from an EMBL/GenBank/DDBJ whole genome shotgun (WGS) entry which is preliminary data.</text>
</comment>
<evidence type="ECO:0000313" key="3">
    <source>
        <dbReference type="EMBL" id="MBD2722437.1"/>
    </source>
</evidence>
<keyword evidence="4" id="KW-1185">Reference proteome</keyword>
<feature type="signal peptide" evidence="2">
    <location>
        <begin position="1"/>
        <end position="24"/>
    </location>
</feature>
<feature type="compositionally biased region" description="Polar residues" evidence="1">
    <location>
        <begin position="39"/>
        <end position="48"/>
    </location>
</feature>
<proteinExistence type="predicted"/>
<name>A0ABR8JR38_9BACT</name>
<dbReference type="Proteomes" id="UP000606003">
    <property type="component" value="Unassembled WGS sequence"/>
</dbReference>
<evidence type="ECO:0000256" key="2">
    <source>
        <dbReference type="SAM" id="SignalP"/>
    </source>
</evidence>
<protein>
    <recommendedName>
        <fullName evidence="5">Lipoprotein</fullName>
    </recommendedName>
</protein>